<evidence type="ECO:0000313" key="2">
    <source>
        <dbReference type="EMBL" id="KAK9757106.1"/>
    </source>
</evidence>
<accession>A0AAW1NEC5</accession>
<dbReference type="PANTHER" id="PTHR33710">
    <property type="entry name" value="BNAC02G09200D PROTEIN"/>
    <property type="match status" value="1"/>
</dbReference>
<proteinExistence type="predicted"/>
<evidence type="ECO:0000313" key="3">
    <source>
        <dbReference type="Proteomes" id="UP001443914"/>
    </source>
</evidence>
<protein>
    <recommendedName>
        <fullName evidence="4">Endonuclease/exonuclease/phosphatase domain-containing protein</fullName>
    </recommendedName>
</protein>
<keyword evidence="1" id="KW-0472">Membrane</keyword>
<dbReference type="InterPro" id="IPR036691">
    <property type="entry name" value="Endo/exonu/phosph_ase_sf"/>
</dbReference>
<dbReference type="SUPFAM" id="SSF56219">
    <property type="entry name" value="DNase I-like"/>
    <property type="match status" value="1"/>
</dbReference>
<name>A0AAW1NEC5_SAPOF</name>
<evidence type="ECO:0008006" key="4">
    <source>
        <dbReference type="Google" id="ProtNLM"/>
    </source>
</evidence>
<keyword evidence="3" id="KW-1185">Reference proteome</keyword>
<comment type="caution">
    <text evidence="2">The sequence shown here is derived from an EMBL/GenBank/DDBJ whole genome shotgun (WGS) entry which is preliminary data.</text>
</comment>
<keyword evidence="1" id="KW-1133">Transmembrane helix</keyword>
<dbReference type="Gene3D" id="3.60.10.10">
    <property type="entry name" value="Endonuclease/exonuclease/phosphatase"/>
    <property type="match status" value="1"/>
</dbReference>
<gene>
    <name evidence="2" type="ORF">RND81_01G140000</name>
</gene>
<dbReference type="AlphaFoldDB" id="A0AAW1NEC5"/>
<dbReference type="EMBL" id="JBDFQZ010000001">
    <property type="protein sequence ID" value="KAK9757106.1"/>
    <property type="molecule type" value="Genomic_DNA"/>
</dbReference>
<dbReference type="Proteomes" id="UP001443914">
    <property type="component" value="Unassembled WGS sequence"/>
</dbReference>
<feature type="transmembrane region" description="Helical" evidence="1">
    <location>
        <begin position="68"/>
        <end position="90"/>
    </location>
</feature>
<keyword evidence="1" id="KW-0812">Transmembrane</keyword>
<reference evidence="2" key="1">
    <citation type="submission" date="2024-03" db="EMBL/GenBank/DDBJ databases">
        <title>WGS assembly of Saponaria officinalis var. Norfolk2.</title>
        <authorList>
            <person name="Jenkins J."/>
            <person name="Shu S."/>
            <person name="Grimwood J."/>
            <person name="Barry K."/>
            <person name="Goodstein D."/>
            <person name="Schmutz J."/>
            <person name="Leebens-Mack J."/>
            <person name="Osbourn A."/>
        </authorList>
    </citation>
    <scope>NUCLEOTIDE SEQUENCE [LARGE SCALE GENOMIC DNA]</scope>
    <source>
        <strain evidence="2">JIC</strain>
    </source>
</reference>
<organism evidence="2 3">
    <name type="scientific">Saponaria officinalis</name>
    <name type="common">Common soapwort</name>
    <name type="synonym">Lychnis saponaria</name>
    <dbReference type="NCBI Taxonomy" id="3572"/>
    <lineage>
        <taxon>Eukaryota</taxon>
        <taxon>Viridiplantae</taxon>
        <taxon>Streptophyta</taxon>
        <taxon>Embryophyta</taxon>
        <taxon>Tracheophyta</taxon>
        <taxon>Spermatophyta</taxon>
        <taxon>Magnoliopsida</taxon>
        <taxon>eudicotyledons</taxon>
        <taxon>Gunneridae</taxon>
        <taxon>Pentapetalae</taxon>
        <taxon>Caryophyllales</taxon>
        <taxon>Caryophyllaceae</taxon>
        <taxon>Caryophylleae</taxon>
        <taxon>Saponaria</taxon>
    </lineage>
</organism>
<dbReference type="PANTHER" id="PTHR33710:SF81">
    <property type="entry name" value="ENDONUCLEASE_EXONUCLEASE_PHOSPHATASE DOMAIN-CONTAINING PROTEIN"/>
    <property type="match status" value="1"/>
</dbReference>
<sequence>MSTDDGKRMRWAYDDDACCYLLVNSCSLLYSVILIRTRLTSCMFPFSFVYDPPPRMYRIEIIGWSMSGYVPGCLIGMGLTWTTFLSLFVVDSTFDLDMYREFAAARLALCRTALWDFLKGAAPSLPWVALGDFNCVRRSSERISSSPPDISTMTVFNDALYSAGLEKITTLGCPFTWTNKQDGIDRKWMRLDRVVVNALWQSVFPASVANVPTAGRLRQLHGATYSSISTWIDHLTSQLKVCQERIQADPVNHSLLDEGKGICRNLCKLKNASLSIAYQRAKVQDVKMGDASTSYFFAKVAARRSICHIAKIKDMLGIECTTFETISEAFVTYYSHLLGSVTEV</sequence>
<feature type="transmembrane region" description="Helical" evidence="1">
    <location>
        <begin position="21"/>
        <end position="48"/>
    </location>
</feature>
<evidence type="ECO:0000256" key="1">
    <source>
        <dbReference type="SAM" id="Phobius"/>
    </source>
</evidence>